<comment type="subcellular location">
    <subcellularLocation>
        <location evidence="1">Secreted</location>
    </subcellularLocation>
</comment>
<dbReference type="SUPFAM" id="SSF100895">
    <property type="entry name" value="Kazal-type serine protease inhibitors"/>
    <property type="match status" value="1"/>
</dbReference>
<dbReference type="Gene3D" id="3.30.60.30">
    <property type="match status" value="1"/>
</dbReference>
<dbReference type="PANTHER" id="PTHR21179">
    <property type="entry name" value="SERINE-TYPE ENDOPEPTIDASE INHIBITOR"/>
    <property type="match status" value="1"/>
</dbReference>
<organism evidence="6 7">
    <name type="scientific">Timema podura</name>
    <name type="common">Walking stick</name>
    <dbReference type="NCBI Taxonomy" id="61482"/>
    <lineage>
        <taxon>Eukaryota</taxon>
        <taxon>Metazoa</taxon>
        <taxon>Ecdysozoa</taxon>
        <taxon>Arthropoda</taxon>
        <taxon>Hexapoda</taxon>
        <taxon>Insecta</taxon>
        <taxon>Pterygota</taxon>
        <taxon>Neoptera</taxon>
        <taxon>Polyneoptera</taxon>
        <taxon>Phasmatodea</taxon>
        <taxon>Timematodea</taxon>
        <taxon>Timematoidea</taxon>
        <taxon>Timematidae</taxon>
        <taxon>Timema</taxon>
    </lineage>
</organism>
<dbReference type="CDD" id="cd00104">
    <property type="entry name" value="KAZAL_FS"/>
    <property type="match status" value="1"/>
</dbReference>
<dbReference type="InterPro" id="IPR039932">
    <property type="entry name" value="Spink4-like"/>
</dbReference>
<evidence type="ECO:0000313" key="6">
    <source>
        <dbReference type="EMBL" id="CAG2057381.1"/>
    </source>
</evidence>
<reference evidence="6" key="1">
    <citation type="submission" date="2021-03" db="EMBL/GenBank/DDBJ databases">
        <authorList>
            <person name="Tran Van P."/>
        </authorList>
    </citation>
    <scope>NUCLEOTIDE SEQUENCE</scope>
</reference>
<evidence type="ECO:0000256" key="3">
    <source>
        <dbReference type="ARBA" id="ARBA00023157"/>
    </source>
</evidence>
<dbReference type="Pfam" id="PF00050">
    <property type="entry name" value="Kazal_1"/>
    <property type="match status" value="1"/>
</dbReference>
<comment type="caution">
    <text evidence="6">The sequence shown here is derived from an EMBL/GenBank/DDBJ whole genome shotgun (WGS) entry which is preliminary data.</text>
</comment>
<sequence>MPLCDTKTRVTELTEMFLIEHVYRLHCSQSVDSEGQDPNTNCLIMVPSLNPHASISREECLRLHAPLPKTLGAHIKTNGPGAHIKIKWVKSMSHCGGLCLGAWSRGGGMTQPQDLKGGITRAVEEGKSLRSGNNKTFQVETNREHVVNESAKKEESESGDRISIHPQLVTVRKVVPTLALSILTSQLKVVASSKEVTSSPYRQTSSLSEELQSTDWLDYPETLPLQHQHLHNHKYSGRHTFHGPQLDIAHEEFLSRPSSFWPGLPMEVPSFGNRPSRQNRPDGNLGPQTPTSGSFRPGGPPGGLRPPFNRDDDDDQELFVFDRPTSPGANSGLVDGRPDGRPTRPTRPTARPSTRVTATTRPSTVTSTTQNICTTNCPVTNEFNPVCGTDQVTYGNPGKLNCAVNCGKIHSFRHGNTQHDPLLMAT</sequence>
<dbReference type="PROSITE" id="PS51465">
    <property type="entry name" value="KAZAL_2"/>
    <property type="match status" value="1"/>
</dbReference>
<protein>
    <recommendedName>
        <fullName evidence="5">Kazal-like domain-containing protein</fullName>
    </recommendedName>
</protein>
<dbReference type="EMBL" id="CAJPIN010005321">
    <property type="protein sequence ID" value="CAG2057381.1"/>
    <property type="molecule type" value="Genomic_DNA"/>
</dbReference>
<evidence type="ECO:0000259" key="5">
    <source>
        <dbReference type="PROSITE" id="PS51465"/>
    </source>
</evidence>
<name>A0ABN7NSS8_TIMPD</name>
<keyword evidence="3" id="KW-1015">Disulfide bond</keyword>
<dbReference type="PANTHER" id="PTHR21179:SF0">
    <property type="entry name" value="SERINE PROTEASE INHIBITOR KAZAL-TYPE 4"/>
    <property type="match status" value="1"/>
</dbReference>
<evidence type="ECO:0000313" key="7">
    <source>
        <dbReference type="Proteomes" id="UP001153148"/>
    </source>
</evidence>
<feature type="compositionally biased region" description="Low complexity" evidence="4">
    <location>
        <begin position="346"/>
        <end position="365"/>
    </location>
</feature>
<evidence type="ECO:0000256" key="4">
    <source>
        <dbReference type="SAM" id="MobiDB-lite"/>
    </source>
</evidence>
<feature type="domain" description="Kazal-like" evidence="5">
    <location>
        <begin position="367"/>
        <end position="419"/>
    </location>
</feature>
<feature type="region of interest" description="Disordered" evidence="4">
    <location>
        <begin position="265"/>
        <end position="365"/>
    </location>
</feature>
<keyword evidence="7" id="KW-1185">Reference proteome</keyword>
<keyword evidence="2" id="KW-0964">Secreted</keyword>
<gene>
    <name evidence="6" type="ORF">TPAB3V08_LOCUS4360</name>
</gene>
<dbReference type="InterPro" id="IPR036058">
    <property type="entry name" value="Kazal_dom_sf"/>
</dbReference>
<evidence type="ECO:0000256" key="2">
    <source>
        <dbReference type="ARBA" id="ARBA00022525"/>
    </source>
</evidence>
<dbReference type="InterPro" id="IPR002350">
    <property type="entry name" value="Kazal_dom"/>
</dbReference>
<dbReference type="Proteomes" id="UP001153148">
    <property type="component" value="Unassembled WGS sequence"/>
</dbReference>
<accession>A0ABN7NSS8</accession>
<evidence type="ECO:0000256" key="1">
    <source>
        <dbReference type="ARBA" id="ARBA00004613"/>
    </source>
</evidence>
<proteinExistence type="predicted"/>